<protein>
    <recommendedName>
        <fullName evidence="2">PGG domain-containing protein</fullName>
    </recommendedName>
</protein>
<evidence type="ECO:0000313" key="3">
    <source>
        <dbReference type="EMBL" id="CAI9293228.1"/>
    </source>
</evidence>
<keyword evidence="1" id="KW-0812">Transmembrane</keyword>
<accession>A0AA35ZII1</accession>
<evidence type="ECO:0000256" key="1">
    <source>
        <dbReference type="SAM" id="Phobius"/>
    </source>
</evidence>
<sequence>MVFTREHKELVIEGEKWIKSTTESYTITTAFIITIVFVAAITGTGGNDQNKGIPNFTNHTAFTVFAISDAISLFSAVTLLLMFFIESYFPMNPFHALAIQ</sequence>
<feature type="transmembrane region" description="Helical" evidence="1">
    <location>
        <begin position="62"/>
        <end position="85"/>
    </location>
</feature>
<dbReference type="InterPro" id="IPR026961">
    <property type="entry name" value="PGG_dom"/>
</dbReference>
<proteinExistence type="predicted"/>
<dbReference type="AlphaFoldDB" id="A0AA35ZII1"/>
<dbReference type="GO" id="GO:0016020">
    <property type="term" value="C:membrane"/>
    <property type="evidence" value="ECO:0007669"/>
    <property type="project" value="TreeGrafter"/>
</dbReference>
<organism evidence="3 4">
    <name type="scientific">Lactuca saligna</name>
    <name type="common">Willowleaf lettuce</name>
    <dbReference type="NCBI Taxonomy" id="75948"/>
    <lineage>
        <taxon>Eukaryota</taxon>
        <taxon>Viridiplantae</taxon>
        <taxon>Streptophyta</taxon>
        <taxon>Embryophyta</taxon>
        <taxon>Tracheophyta</taxon>
        <taxon>Spermatophyta</taxon>
        <taxon>Magnoliopsida</taxon>
        <taxon>eudicotyledons</taxon>
        <taxon>Gunneridae</taxon>
        <taxon>Pentapetalae</taxon>
        <taxon>asterids</taxon>
        <taxon>campanulids</taxon>
        <taxon>Asterales</taxon>
        <taxon>Asteraceae</taxon>
        <taxon>Cichorioideae</taxon>
        <taxon>Cichorieae</taxon>
        <taxon>Lactucinae</taxon>
        <taxon>Lactuca</taxon>
    </lineage>
</organism>
<dbReference type="Proteomes" id="UP001177003">
    <property type="component" value="Chromosome 7"/>
</dbReference>
<keyword evidence="4" id="KW-1185">Reference proteome</keyword>
<reference evidence="3" key="1">
    <citation type="submission" date="2023-04" db="EMBL/GenBank/DDBJ databases">
        <authorList>
            <person name="Vijverberg K."/>
            <person name="Xiong W."/>
            <person name="Schranz E."/>
        </authorList>
    </citation>
    <scope>NUCLEOTIDE SEQUENCE</scope>
</reference>
<dbReference type="Pfam" id="PF13962">
    <property type="entry name" value="PGG"/>
    <property type="match status" value="1"/>
</dbReference>
<feature type="domain" description="PGG" evidence="2">
    <location>
        <begin position="15"/>
        <end position="88"/>
    </location>
</feature>
<feature type="transmembrane region" description="Helical" evidence="1">
    <location>
        <begin position="25"/>
        <end position="42"/>
    </location>
</feature>
<name>A0AA35ZII1_LACSI</name>
<gene>
    <name evidence="3" type="ORF">LSALG_LOCUS32254</name>
</gene>
<keyword evidence="1" id="KW-0472">Membrane</keyword>
<dbReference type="PANTHER" id="PTHR24177:SF474">
    <property type="entry name" value="ANKYRIN REPEAT-CONTAINING DOMAIN, PGG DOMAIN, ANKYRIN REPEAT-CONTAINING DOMAIN SUPERFAMILY"/>
    <property type="match status" value="1"/>
</dbReference>
<evidence type="ECO:0000313" key="4">
    <source>
        <dbReference type="Proteomes" id="UP001177003"/>
    </source>
</evidence>
<dbReference type="PANTHER" id="PTHR24177">
    <property type="entry name" value="CASKIN"/>
    <property type="match status" value="1"/>
</dbReference>
<keyword evidence="1" id="KW-1133">Transmembrane helix</keyword>
<dbReference type="EMBL" id="OX465083">
    <property type="protein sequence ID" value="CAI9293228.1"/>
    <property type="molecule type" value="Genomic_DNA"/>
</dbReference>
<evidence type="ECO:0000259" key="2">
    <source>
        <dbReference type="Pfam" id="PF13962"/>
    </source>
</evidence>